<evidence type="ECO:0000313" key="2">
    <source>
        <dbReference type="EMBL" id="KAJ9588155.1"/>
    </source>
</evidence>
<organism evidence="2 3">
    <name type="scientific">Diploptera punctata</name>
    <name type="common">Pacific beetle cockroach</name>
    <dbReference type="NCBI Taxonomy" id="6984"/>
    <lineage>
        <taxon>Eukaryota</taxon>
        <taxon>Metazoa</taxon>
        <taxon>Ecdysozoa</taxon>
        <taxon>Arthropoda</taxon>
        <taxon>Hexapoda</taxon>
        <taxon>Insecta</taxon>
        <taxon>Pterygota</taxon>
        <taxon>Neoptera</taxon>
        <taxon>Polyneoptera</taxon>
        <taxon>Dictyoptera</taxon>
        <taxon>Blattodea</taxon>
        <taxon>Blaberoidea</taxon>
        <taxon>Blaberidae</taxon>
        <taxon>Diplopterinae</taxon>
        <taxon>Diploptera</taxon>
    </lineage>
</organism>
<reference evidence="2" key="2">
    <citation type="submission" date="2023-05" db="EMBL/GenBank/DDBJ databases">
        <authorList>
            <person name="Fouks B."/>
        </authorList>
    </citation>
    <scope>NUCLEOTIDE SEQUENCE</scope>
    <source>
        <strain evidence="2">Stay&amp;Tobe</strain>
        <tissue evidence="2">Testes</tissue>
    </source>
</reference>
<feature type="transmembrane region" description="Helical" evidence="1">
    <location>
        <begin position="36"/>
        <end position="53"/>
    </location>
</feature>
<name>A0AAD7ZWE5_DIPPU</name>
<dbReference type="AlphaFoldDB" id="A0AAD7ZWE5"/>
<proteinExistence type="predicted"/>
<keyword evidence="1" id="KW-0812">Transmembrane</keyword>
<evidence type="ECO:0000256" key="1">
    <source>
        <dbReference type="SAM" id="Phobius"/>
    </source>
</evidence>
<feature type="non-terminal residue" evidence="2">
    <location>
        <position position="54"/>
    </location>
</feature>
<feature type="non-terminal residue" evidence="2">
    <location>
        <position position="1"/>
    </location>
</feature>
<keyword evidence="1" id="KW-1133">Transmembrane helix</keyword>
<sequence length="54" mass="6611">VQLQLYSFFPLLETNNCQTTKTILLIISTQNITCHYTFPIFYNQIFFIFFVYYR</sequence>
<dbReference type="EMBL" id="JASPKZ010005708">
    <property type="protein sequence ID" value="KAJ9588155.1"/>
    <property type="molecule type" value="Genomic_DNA"/>
</dbReference>
<comment type="caution">
    <text evidence="2">The sequence shown here is derived from an EMBL/GenBank/DDBJ whole genome shotgun (WGS) entry which is preliminary data.</text>
</comment>
<protein>
    <submittedName>
        <fullName evidence="2">Uncharacterized protein</fullName>
    </submittedName>
</protein>
<keyword evidence="3" id="KW-1185">Reference proteome</keyword>
<reference evidence="2" key="1">
    <citation type="journal article" date="2023" name="IScience">
        <title>Live-bearing cockroach genome reveals convergent evolutionary mechanisms linked to viviparity in insects and beyond.</title>
        <authorList>
            <person name="Fouks B."/>
            <person name="Harrison M.C."/>
            <person name="Mikhailova A.A."/>
            <person name="Marchal E."/>
            <person name="English S."/>
            <person name="Carruthers M."/>
            <person name="Jennings E.C."/>
            <person name="Chiamaka E.L."/>
            <person name="Frigard R.A."/>
            <person name="Pippel M."/>
            <person name="Attardo G.M."/>
            <person name="Benoit J.B."/>
            <person name="Bornberg-Bauer E."/>
            <person name="Tobe S.S."/>
        </authorList>
    </citation>
    <scope>NUCLEOTIDE SEQUENCE</scope>
    <source>
        <strain evidence="2">Stay&amp;Tobe</strain>
    </source>
</reference>
<gene>
    <name evidence="2" type="ORF">L9F63_018480</name>
</gene>
<accession>A0AAD7ZWE5</accession>
<keyword evidence="1" id="KW-0472">Membrane</keyword>
<dbReference type="Proteomes" id="UP001233999">
    <property type="component" value="Unassembled WGS sequence"/>
</dbReference>
<evidence type="ECO:0000313" key="3">
    <source>
        <dbReference type="Proteomes" id="UP001233999"/>
    </source>
</evidence>